<evidence type="ECO:0000313" key="3">
    <source>
        <dbReference type="Proteomes" id="UP001221757"/>
    </source>
</evidence>
<feature type="transmembrane region" description="Helical" evidence="1">
    <location>
        <begin position="227"/>
        <end position="247"/>
    </location>
</feature>
<comment type="caution">
    <text evidence="2">The sequence shown here is derived from an EMBL/GenBank/DDBJ whole genome shotgun (WGS) entry which is preliminary data.</text>
</comment>
<keyword evidence="1" id="KW-1133">Transmembrane helix</keyword>
<keyword evidence="1" id="KW-0472">Membrane</keyword>
<proteinExistence type="predicted"/>
<feature type="transmembrane region" description="Helical" evidence="1">
    <location>
        <begin position="187"/>
        <end position="207"/>
    </location>
</feature>
<evidence type="ECO:0000313" key="2">
    <source>
        <dbReference type="EMBL" id="KAJ7673362.1"/>
    </source>
</evidence>
<keyword evidence="1" id="KW-0812">Transmembrane</keyword>
<dbReference type="EMBL" id="JARKIE010000163">
    <property type="protein sequence ID" value="KAJ7673362.1"/>
    <property type="molecule type" value="Genomic_DNA"/>
</dbReference>
<dbReference type="AlphaFoldDB" id="A0AAD7G756"/>
<feature type="transmembrane region" description="Helical" evidence="1">
    <location>
        <begin position="68"/>
        <end position="92"/>
    </location>
</feature>
<organism evidence="2 3">
    <name type="scientific">Mycena rosella</name>
    <name type="common">Pink bonnet</name>
    <name type="synonym">Agaricus rosellus</name>
    <dbReference type="NCBI Taxonomy" id="1033263"/>
    <lineage>
        <taxon>Eukaryota</taxon>
        <taxon>Fungi</taxon>
        <taxon>Dikarya</taxon>
        <taxon>Basidiomycota</taxon>
        <taxon>Agaricomycotina</taxon>
        <taxon>Agaricomycetes</taxon>
        <taxon>Agaricomycetidae</taxon>
        <taxon>Agaricales</taxon>
        <taxon>Marasmiineae</taxon>
        <taxon>Mycenaceae</taxon>
        <taxon>Mycena</taxon>
    </lineage>
</organism>
<feature type="transmembrane region" description="Helical" evidence="1">
    <location>
        <begin position="29"/>
        <end position="47"/>
    </location>
</feature>
<feature type="transmembrane region" description="Helical" evidence="1">
    <location>
        <begin position="116"/>
        <end position="135"/>
    </location>
</feature>
<dbReference type="Proteomes" id="UP001221757">
    <property type="component" value="Unassembled WGS sequence"/>
</dbReference>
<evidence type="ECO:0000256" key="1">
    <source>
        <dbReference type="SAM" id="Phobius"/>
    </source>
</evidence>
<sequence>MILIPWYLHLMSAIPLLNANLAAAVLESLLYGIYALLSLFTVYLMVTRHRESLKIRSAVAHSRFYSPLAFWTFSLLAIVTGHWLLTVLRLFLAFKNWEDGPGPRIFYSNLSQSTEVLKYAFLVAALLIGDGFLIHRLWVLWDFRTRIIIFPTITLLGLLGFGVGLTYQLSTYTANDSIFESAFRRWSTGVCFFSMVTILYTVGFVWYRLWDMGRVLRSFGMETPNTILRILIDSAALVAVPGLFHVISYQCGSDLQVIGIDCTPPMLGISNLLIQIRLHWNLAEQRAASGATENIKFATVTGKSQGDVNLESRSAC</sequence>
<protein>
    <submittedName>
        <fullName evidence="2">Uncharacterized protein</fullName>
    </submittedName>
</protein>
<name>A0AAD7G756_MYCRO</name>
<feature type="transmembrane region" description="Helical" evidence="1">
    <location>
        <begin position="147"/>
        <end position="167"/>
    </location>
</feature>
<keyword evidence="3" id="KW-1185">Reference proteome</keyword>
<gene>
    <name evidence="2" type="ORF">B0H17DRAFT_1083208</name>
</gene>
<accession>A0AAD7G756</accession>
<reference evidence="2" key="1">
    <citation type="submission" date="2023-03" db="EMBL/GenBank/DDBJ databases">
        <title>Massive genome expansion in bonnet fungi (Mycena s.s.) driven by repeated elements and novel gene families across ecological guilds.</title>
        <authorList>
            <consortium name="Lawrence Berkeley National Laboratory"/>
            <person name="Harder C.B."/>
            <person name="Miyauchi S."/>
            <person name="Viragh M."/>
            <person name="Kuo A."/>
            <person name="Thoen E."/>
            <person name="Andreopoulos B."/>
            <person name="Lu D."/>
            <person name="Skrede I."/>
            <person name="Drula E."/>
            <person name="Henrissat B."/>
            <person name="Morin E."/>
            <person name="Kohler A."/>
            <person name="Barry K."/>
            <person name="LaButti K."/>
            <person name="Morin E."/>
            <person name="Salamov A."/>
            <person name="Lipzen A."/>
            <person name="Mereny Z."/>
            <person name="Hegedus B."/>
            <person name="Baldrian P."/>
            <person name="Stursova M."/>
            <person name="Weitz H."/>
            <person name="Taylor A."/>
            <person name="Grigoriev I.V."/>
            <person name="Nagy L.G."/>
            <person name="Martin F."/>
            <person name="Kauserud H."/>
        </authorList>
    </citation>
    <scope>NUCLEOTIDE SEQUENCE</scope>
    <source>
        <strain evidence="2">CBHHK067</strain>
    </source>
</reference>